<evidence type="ECO:0000259" key="2">
    <source>
        <dbReference type="PROSITE" id="PS51900"/>
    </source>
</evidence>
<dbReference type="GO" id="GO:0003677">
    <property type="term" value="F:DNA binding"/>
    <property type="evidence" value="ECO:0007669"/>
    <property type="project" value="UniProtKB-KW"/>
</dbReference>
<evidence type="ECO:0000256" key="1">
    <source>
        <dbReference type="ARBA" id="ARBA00023125"/>
    </source>
</evidence>
<dbReference type="AlphaFoldDB" id="X0V4F4"/>
<feature type="non-terminal residue" evidence="3">
    <location>
        <position position="97"/>
    </location>
</feature>
<keyword evidence="1" id="KW-0238">DNA-binding</keyword>
<accession>X0V4F4</accession>
<dbReference type="Pfam" id="PF02899">
    <property type="entry name" value="Phage_int_SAM_1"/>
    <property type="match status" value="1"/>
</dbReference>
<name>X0V4F4_9ZZZZ</name>
<comment type="caution">
    <text evidence="3">The sequence shown here is derived from an EMBL/GenBank/DDBJ whole genome shotgun (WGS) entry which is preliminary data.</text>
</comment>
<gene>
    <name evidence="3" type="ORF">S01H1_37583</name>
</gene>
<proteinExistence type="predicted"/>
<organism evidence="3">
    <name type="scientific">marine sediment metagenome</name>
    <dbReference type="NCBI Taxonomy" id="412755"/>
    <lineage>
        <taxon>unclassified sequences</taxon>
        <taxon>metagenomes</taxon>
        <taxon>ecological metagenomes</taxon>
    </lineage>
</organism>
<dbReference type="GO" id="GO:0015074">
    <property type="term" value="P:DNA integration"/>
    <property type="evidence" value="ECO:0007669"/>
    <property type="project" value="InterPro"/>
</dbReference>
<evidence type="ECO:0000313" key="3">
    <source>
        <dbReference type="EMBL" id="GAG13044.1"/>
    </source>
</evidence>
<dbReference type="InterPro" id="IPR010998">
    <property type="entry name" value="Integrase_recombinase_N"/>
</dbReference>
<dbReference type="PROSITE" id="PS51900">
    <property type="entry name" value="CB"/>
    <property type="match status" value="1"/>
</dbReference>
<protein>
    <recommendedName>
        <fullName evidence="2">Core-binding (CB) domain-containing protein</fullName>
    </recommendedName>
</protein>
<dbReference type="InterPro" id="IPR044068">
    <property type="entry name" value="CB"/>
</dbReference>
<feature type="domain" description="Core-binding (CB)" evidence="2">
    <location>
        <begin position="8"/>
        <end position="97"/>
    </location>
</feature>
<reference evidence="3" key="1">
    <citation type="journal article" date="2014" name="Front. Microbiol.">
        <title>High frequency of phylogenetically diverse reductive dehalogenase-homologous genes in deep subseafloor sedimentary metagenomes.</title>
        <authorList>
            <person name="Kawai M."/>
            <person name="Futagami T."/>
            <person name="Toyoda A."/>
            <person name="Takaki Y."/>
            <person name="Nishi S."/>
            <person name="Hori S."/>
            <person name="Arai W."/>
            <person name="Tsubouchi T."/>
            <person name="Morono Y."/>
            <person name="Uchiyama I."/>
            <person name="Ito T."/>
            <person name="Fujiyama A."/>
            <person name="Inagaki F."/>
            <person name="Takami H."/>
        </authorList>
    </citation>
    <scope>NUCLEOTIDE SEQUENCE</scope>
    <source>
        <strain evidence="3">Expedition CK06-06</strain>
    </source>
</reference>
<dbReference type="InterPro" id="IPR004107">
    <property type="entry name" value="Integrase_SAM-like_N"/>
</dbReference>
<dbReference type="EMBL" id="BARS01023612">
    <property type="protein sequence ID" value="GAG13044.1"/>
    <property type="molecule type" value="Genomic_DNA"/>
</dbReference>
<sequence>MTTHVNTKEKSHKLFELIEYYEVCNRAEGKSPKTISWYSANLKSFRNYLKSRHVSDSLDNIDTKLLREYVLYLLKKTRYENHPYTPAKTELLSTSTV</sequence>
<dbReference type="Gene3D" id="1.10.150.130">
    <property type="match status" value="1"/>
</dbReference>